<evidence type="ECO:0000313" key="2">
    <source>
        <dbReference type="Proteomes" id="UP000026961"/>
    </source>
</evidence>
<reference evidence="1" key="2">
    <citation type="submission" date="2018-05" db="EMBL/GenBank/DDBJ databases">
        <title>OgluRS3 (Oryza glumaepatula Reference Sequence Version 3).</title>
        <authorList>
            <person name="Zhang J."/>
            <person name="Kudrna D."/>
            <person name="Lee S."/>
            <person name="Talag J."/>
            <person name="Welchert J."/>
            <person name="Wing R.A."/>
        </authorList>
    </citation>
    <scope>NUCLEOTIDE SEQUENCE [LARGE SCALE GENOMIC DNA]</scope>
</reference>
<proteinExistence type="predicted"/>
<dbReference type="Gramene" id="OGLUM12G14080.1">
    <property type="protein sequence ID" value="OGLUM12G14080.1"/>
    <property type="gene ID" value="OGLUM12G14080"/>
</dbReference>
<name>A0A0E0BSW5_9ORYZ</name>
<sequence length="237" mass="25439">MEAAAATATTFSHLRVPYRWPALTRRSEMDKLNRVFKHASLVCRLLSPRSATVPVHRHRGVRRAKRAARLPALLTTVDVLWCARFTEADIPPTRTPIPNPLATLLAGPPTAASHAAAIAGHGCYSSSSSSHHLHPPFPSPARHHHPPPVWLTTGVLPRSGHRSRGGEASKVFRNAVDEEVCRRRLATRLVGRGVRPSAESIWSRLAGRGAGGVAREGGASVSMAAHAAVGVRGKVQL</sequence>
<evidence type="ECO:0000313" key="1">
    <source>
        <dbReference type="EnsemblPlants" id="OGLUM12G14080.1"/>
    </source>
</evidence>
<protein>
    <submittedName>
        <fullName evidence="1">Uncharacterized protein</fullName>
    </submittedName>
</protein>
<dbReference type="EnsemblPlants" id="OGLUM12G14080.1">
    <property type="protein sequence ID" value="OGLUM12G14080.1"/>
    <property type="gene ID" value="OGLUM12G14080"/>
</dbReference>
<dbReference type="HOGENOM" id="CLU_1231614_0_0_1"/>
<dbReference type="Proteomes" id="UP000026961">
    <property type="component" value="Chromosome 12"/>
</dbReference>
<organism evidence="1">
    <name type="scientific">Oryza glumipatula</name>
    <dbReference type="NCBI Taxonomy" id="40148"/>
    <lineage>
        <taxon>Eukaryota</taxon>
        <taxon>Viridiplantae</taxon>
        <taxon>Streptophyta</taxon>
        <taxon>Embryophyta</taxon>
        <taxon>Tracheophyta</taxon>
        <taxon>Spermatophyta</taxon>
        <taxon>Magnoliopsida</taxon>
        <taxon>Liliopsida</taxon>
        <taxon>Poales</taxon>
        <taxon>Poaceae</taxon>
        <taxon>BOP clade</taxon>
        <taxon>Oryzoideae</taxon>
        <taxon>Oryzeae</taxon>
        <taxon>Oryzinae</taxon>
        <taxon>Oryza</taxon>
    </lineage>
</organism>
<dbReference type="AlphaFoldDB" id="A0A0E0BSW5"/>
<keyword evidence="2" id="KW-1185">Reference proteome</keyword>
<reference evidence="1" key="1">
    <citation type="submission" date="2015-04" db="UniProtKB">
        <authorList>
            <consortium name="EnsemblPlants"/>
        </authorList>
    </citation>
    <scope>IDENTIFICATION</scope>
</reference>
<accession>A0A0E0BSW5</accession>